<accession>A0AAW1K837</accession>
<evidence type="ECO:0000313" key="2">
    <source>
        <dbReference type="Proteomes" id="UP001443914"/>
    </source>
</evidence>
<gene>
    <name evidence="1" type="ORF">RND81_06G179600</name>
</gene>
<dbReference type="Proteomes" id="UP001443914">
    <property type="component" value="Unassembled WGS sequence"/>
</dbReference>
<name>A0AAW1K837_SAPOF</name>
<proteinExistence type="predicted"/>
<evidence type="ECO:0000313" key="1">
    <source>
        <dbReference type="EMBL" id="KAK9715650.1"/>
    </source>
</evidence>
<keyword evidence="2" id="KW-1185">Reference proteome</keyword>
<sequence length="91" mass="10718">MIKPRNEENAVFDYASSIFDFLNHEENAATKLDFPIHPFRDQGANQIYTNHQRPFLLRHQAKLDHIVVFVYCELAKVATTHEVEFQFVKKV</sequence>
<reference evidence="1" key="1">
    <citation type="submission" date="2024-03" db="EMBL/GenBank/DDBJ databases">
        <title>WGS assembly of Saponaria officinalis var. Norfolk2.</title>
        <authorList>
            <person name="Jenkins J."/>
            <person name="Shu S."/>
            <person name="Grimwood J."/>
            <person name="Barry K."/>
            <person name="Goodstein D."/>
            <person name="Schmutz J."/>
            <person name="Leebens-Mack J."/>
            <person name="Osbourn A."/>
        </authorList>
    </citation>
    <scope>NUCLEOTIDE SEQUENCE [LARGE SCALE GENOMIC DNA]</scope>
    <source>
        <strain evidence="1">JIC</strain>
    </source>
</reference>
<dbReference type="AlphaFoldDB" id="A0AAW1K837"/>
<dbReference type="EMBL" id="JBDFQZ010000006">
    <property type="protein sequence ID" value="KAK9715650.1"/>
    <property type="molecule type" value="Genomic_DNA"/>
</dbReference>
<comment type="caution">
    <text evidence="1">The sequence shown here is derived from an EMBL/GenBank/DDBJ whole genome shotgun (WGS) entry which is preliminary data.</text>
</comment>
<organism evidence="1 2">
    <name type="scientific">Saponaria officinalis</name>
    <name type="common">Common soapwort</name>
    <name type="synonym">Lychnis saponaria</name>
    <dbReference type="NCBI Taxonomy" id="3572"/>
    <lineage>
        <taxon>Eukaryota</taxon>
        <taxon>Viridiplantae</taxon>
        <taxon>Streptophyta</taxon>
        <taxon>Embryophyta</taxon>
        <taxon>Tracheophyta</taxon>
        <taxon>Spermatophyta</taxon>
        <taxon>Magnoliopsida</taxon>
        <taxon>eudicotyledons</taxon>
        <taxon>Gunneridae</taxon>
        <taxon>Pentapetalae</taxon>
        <taxon>Caryophyllales</taxon>
        <taxon>Caryophyllaceae</taxon>
        <taxon>Caryophylleae</taxon>
        <taxon>Saponaria</taxon>
    </lineage>
</organism>
<protein>
    <submittedName>
        <fullName evidence="1">Uncharacterized protein</fullName>
    </submittedName>
</protein>